<dbReference type="Proteomes" id="UP000190037">
    <property type="component" value="Unassembled WGS sequence"/>
</dbReference>
<feature type="compositionally biased region" description="Basic residues" evidence="1">
    <location>
        <begin position="25"/>
        <end position="57"/>
    </location>
</feature>
<dbReference type="EMBL" id="MWQN01000001">
    <property type="protein sequence ID" value="OPC84188.1"/>
    <property type="molecule type" value="Genomic_DNA"/>
</dbReference>
<reference evidence="2 3" key="1">
    <citation type="submission" date="2017-03" db="EMBL/GenBank/DDBJ databases">
        <title>Draft genome sequence of Streptomyces scabrisporus NF3, endophyte isolated from Amphipterygium adstringens.</title>
        <authorList>
            <person name="Vazquez M."/>
            <person name="Ceapa C.D."/>
            <person name="Rodriguez Luna D."/>
            <person name="Sanchez Esquivel S."/>
        </authorList>
    </citation>
    <scope>NUCLEOTIDE SEQUENCE [LARGE SCALE GENOMIC DNA]</scope>
    <source>
        <strain evidence="2 3">NF3</strain>
    </source>
</reference>
<dbReference type="InterPro" id="IPR046193">
    <property type="entry name" value="DUF6221"/>
</dbReference>
<organism evidence="2 3">
    <name type="scientific">Embleya scabrispora</name>
    <dbReference type="NCBI Taxonomy" id="159449"/>
    <lineage>
        <taxon>Bacteria</taxon>
        <taxon>Bacillati</taxon>
        <taxon>Actinomycetota</taxon>
        <taxon>Actinomycetes</taxon>
        <taxon>Kitasatosporales</taxon>
        <taxon>Streptomycetaceae</taxon>
        <taxon>Embleya</taxon>
    </lineage>
</organism>
<proteinExistence type="predicted"/>
<evidence type="ECO:0000313" key="2">
    <source>
        <dbReference type="EMBL" id="OPC84188.1"/>
    </source>
</evidence>
<evidence type="ECO:0000313" key="3">
    <source>
        <dbReference type="Proteomes" id="UP000190037"/>
    </source>
</evidence>
<accession>A0A1T3P514</accession>
<dbReference type="AlphaFoldDB" id="A0A1T3P514"/>
<name>A0A1T3P514_9ACTN</name>
<gene>
    <name evidence="2" type="ORF">B4N89_27590</name>
</gene>
<keyword evidence="3" id="KW-1185">Reference proteome</keyword>
<comment type="caution">
    <text evidence="2">The sequence shown here is derived from an EMBL/GenBank/DDBJ whole genome shotgun (WGS) entry which is preliminary data.</text>
</comment>
<feature type="region of interest" description="Disordered" evidence="1">
    <location>
        <begin position="25"/>
        <end position="68"/>
    </location>
</feature>
<evidence type="ECO:0000256" key="1">
    <source>
        <dbReference type="SAM" id="MobiDB-lite"/>
    </source>
</evidence>
<protein>
    <submittedName>
        <fullName evidence="2">Uncharacterized protein</fullName>
    </submittedName>
</protein>
<dbReference type="Pfam" id="PF19730">
    <property type="entry name" value="DUF6221"/>
    <property type="match status" value="1"/>
</dbReference>
<sequence length="229" mass="26066">MDDAARARRTAALTRRRATVRRRRLGAHVRGRARHRPPIGRGVHRRIRRPRRSARRRLGPDGRRGGTRMSGLVTALTTFVRARIEEDETVARQATPGPWHQRWEGQELQVYAPGQAYPYSVATWTYLIHTGPRAEEERATCNTSNSDHITRHHPLRVLREAQMKRAILAAHPITDHVIPPGYGPGGEPFGCKVCHDWDGATEGRGYCVTLRLLAGMYVDHPDYEEAWRP</sequence>